<accession>A0A377NBR8</accession>
<proteinExistence type="predicted"/>
<gene>
    <name evidence="1" type="ORF">NCTC12157_01936</name>
</gene>
<evidence type="ECO:0000313" key="2">
    <source>
        <dbReference type="Proteomes" id="UP000254304"/>
    </source>
</evidence>
<dbReference type="Proteomes" id="UP000254304">
    <property type="component" value="Unassembled WGS sequence"/>
</dbReference>
<dbReference type="AlphaFoldDB" id="A0A377NBR8"/>
<evidence type="ECO:0008006" key="3">
    <source>
        <dbReference type="Google" id="ProtNLM"/>
    </source>
</evidence>
<reference evidence="1 2" key="1">
    <citation type="submission" date="2018-06" db="EMBL/GenBank/DDBJ databases">
        <authorList>
            <consortium name="Pathogen Informatics"/>
            <person name="Doyle S."/>
        </authorList>
    </citation>
    <scope>NUCLEOTIDE SEQUENCE [LARGE SCALE GENOMIC DNA]</scope>
    <source>
        <strain evidence="1 2">NCTC12157</strain>
    </source>
</reference>
<name>A0A377NBR8_9GAMM</name>
<evidence type="ECO:0000313" key="1">
    <source>
        <dbReference type="EMBL" id="STQ44224.1"/>
    </source>
</evidence>
<dbReference type="EMBL" id="UGGO01000001">
    <property type="protein sequence ID" value="STQ44224.1"/>
    <property type="molecule type" value="Genomic_DNA"/>
</dbReference>
<protein>
    <recommendedName>
        <fullName evidence="3">Sn-glycerol-3-phosphate dehydrogenase subunit C</fullName>
    </recommendedName>
</protein>
<sequence>MAGTYGHESKNIQNSLGIYELSWHQSLQRLPRQRCLATGYSCRSQVKRIEGNGLRHPLQALLEMIP</sequence>
<organism evidence="1 2">
    <name type="scientific">Ewingella americana</name>
    <dbReference type="NCBI Taxonomy" id="41202"/>
    <lineage>
        <taxon>Bacteria</taxon>
        <taxon>Pseudomonadati</taxon>
        <taxon>Pseudomonadota</taxon>
        <taxon>Gammaproteobacteria</taxon>
        <taxon>Enterobacterales</taxon>
        <taxon>Yersiniaceae</taxon>
        <taxon>Ewingella</taxon>
    </lineage>
</organism>